<dbReference type="PROSITE" id="PS00108">
    <property type="entry name" value="PROTEIN_KINASE_ST"/>
    <property type="match status" value="1"/>
</dbReference>
<dbReference type="GO" id="GO:0009190">
    <property type="term" value="P:cyclic nucleotide biosynthetic process"/>
    <property type="evidence" value="ECO:0007669"/>
    <property type="project" value="InterPro"/>
</dbReference>
<dbReference type="Gene3D" id="1.10.510.10">
    <property type="entry name" value="Transferase(Phosphotransferase) domain 1"/>
    <property type="match status" value="1"/>
</dbReference>
<comment type="caution">
    <text evidence="9">The sequence shown here is derived from an EMBL/GenBank/DDBJ whole genome shotgun (WGS) entry which is preliminary data.</text>
</comment>
<dbReference type="InterPro" id="IPR029787">
    <property type="entry name" value="Nucleotide_cyclase"/>
</dbReference>
<feature type="domain" description="Protein kinase" evidence="8">
    <location>
        <begin position="246"/>
        <end position="516"/>
    </location>
</feature>
<dbReference type="Gene3D" id="3.30.70.1230">
    <property type="entry name" value="Nucleotide cyclase"/>
    <property type="match status" value="1"/>
</dbReference>
<keyword evidence="2" id="KW-0808">Transferase</keyword>
<evidence type="ECO:0000256" key="7">
    <source>
        <dbReference type="SAM" id="Phobius"/>
    </source>
</evidence>
<dbReference type="EMBL" id="JACYTR010000017">
    <property type="protein sequence ID" value="MBD8526109.1"/>
    <property type="molecule type" value="Genomic_DNA"/>
</dbReference>
<feature type="binding site" evidence="6">
    <location>
        <position position="275"/>
    </location>
    <ligand>
        <name>ATP</name>
        <dbReference type="ChEBI" id="CHEBI:30616"/>
    </ligand>
</feature>
<dbReference type="PANTHER" id="PTHR43289">
    <property type="entry name" value="MITOGEN-ACTIVATED PROTEIN KINASE KINASE KINASE 20-RELATED"/>
    <property type="match status" value="1"/>
</dbReference>
<dbReference type="GO" id="GO:0035556">
    <property type="term" value="P:intracellular signal transduction"/>
    <property type="evidence" value="ECO:0007669"/>
    <property type="project" value="InterPro"/>
</dbReference>
<keyword evidence="4 9" id="KW-0418">Kinase</keyword>
<keyword evidence="10" id="KW-1185">Reference proteome</keyword>
<dbReference type="SUPFAM" id="SSF55073">
    <property type="entry name" value="Nucleotide cyclase"/>
    <property type="match status" value="1"/>
</dbReference>
<evidence type="ECO:0000256" key="2">
    <source>
        <dbReference type="ARBA" id="ARBA00022679"/>
    </source>
</evidence>
<gene>
    <name evidence="9" type="ORF">IFO71_10210</name>
</gene>
<dbReference type="GO" id="GO:0004674">
    <property type="term" value="F:protein serine/threonine kinase activity"/>
    <property type="evidence" value="ECO:0007669"/>
    <property type="project" value="TreeGrafter"/>
</dbReference>
<dbReference type="GO" id="GO:0004016">
    <property type="term" value="F:adenylate cyclase activity"/>
    <property type="evidence" value="ECO:0007669"/>
    <property type="project" value="UniProtKB-ARBA"/>
</dbReference>
<keyword evidence="7" id="KW-1133">Transmembrane helix</keyword>
<evidence type="ECO:0000313" key="9">
    <source>
        <dbReference type="EMBL" id="MBD8526109.1"/>
    </source>
</evidence>
<feature type="transmembrane region" description="Helical" evidence="7">
    <location>
        <begin position="535"/>
        <end position="553"/>
    </location>
</feature>
<dbReference type="RefSeq" id="WP_192029531.1">
    <property type="nucleotide sequence ID" value="NZ_JACYTR010000017.1"/>
</dbReference>
<evidence type="ECO:0000256" key="6">
    <source>
        <dbReference type="PROSITE-ProRule" id="PRU10141"/>
    </source>
</evidence>
<dbReference type="Pfam" id="PF00069">
    <property type="entry name" value="Pkinase"/>
    <property type="match status" value="1"/>
</dbReference>
<dbReference type="GO" id="GO:0016020">
    <property type="term" value="C:membrane"/>
    <property type="evidence" value="ECO:0007669"/>
    <property type="project" value="UniProtKB-SubCell"/>
</dbReference>
<accession>A0AAW3ZN96</accession>
<evidence type="ECO:0000256" key="5">
    <source>
        <dbReference type="ARBA" id="ARBA00022840"/>
    </source>
</evidence>
<evidence type="ECO:0000259" key="8">
    <source>
        <dbReference type="PROSITE" id="PS50011"/>
    </source>
</evidence>
<dbReference type="SUPFAM" id="SSF56112">
    <property type="entry name" value="Protein kinase-like (PK-like)"/>
    <property type="match status" value="1"/>
</dbReference>
<keyword evidence="5 6" id="KW-0067">ATP-binding</keyword>
<protein>
    <submittedName>
        <fullName evidence="9">Protein kinase</fullName>
    </submittedName>
</protein>
<dbReference type="InterPro" id="IPR011009">
    <property type="entry name" value="Kinase-like_dom_sf"/>
</dbReference>
<dbReference type="InterPro" id="IPR017441">
    <property type="entry name" value="Protein_kinase_ATP_BS"/>
</dbReference>
<dbReference type="InterPro" id="IPR008271">
    <property type="entry name" value="Ser/Thr_kinase_AS"/>
</dbReference>
<dbReference type="PROSITE" id="PS50011">
    <property type="entry name" value="PROTEIN_KINASE_DOM"/>
    <property type="match status" value="1"/>
</dbReference>
<dbReference type="PANTHER" id="PTHR43289:SF6">
    <property type="entry name" value="SERINE_THREONINE-PROTEIN KINASE NEKL-3"/>
    <property type="match status" value="1"/>
</dbReference>
<dbReference type="GO" id="GO:0005524">
    <property type="term" value="F:ATP binding"/>
    <property type="evidence" value="ECO:0007669"/>
    <property type="project" value="UniProtKB-UniRule"/>
</dbReference>
<name>A0AAW3ZN96_9GAMM</name>
<dbReference type="CDD" id="cd07302">
    <property type="entry name" value="CHD"/>
    <property type="match status" value="1"/>
</dbReference>
<keyword evidence="7" id="KW-0812">Transmembrane</keyword>
<comment type="subcellular location">
    <subcellularLocation>
        <location evidence="1">Membrane</location>
        <topology evidence="1">Single-pass membrane protein</topology>
    </subcellularLocation>
</comment>
<dbReference type="SMART" id="SM00220">
    <property type="entry name" value="S_TKc"/>
    <property type="match status" value="1"/>
</dbReference>
<keyword evidence="3 6" id="KW-0547">Nucleotide-binding</keyword>
<dbReference type="CDD" id="cd14014">
    <property type="entry name" value="STKc_PknB_like"/>
    <property type="match status" value="1"/>
</dbReference>
<organism evidence="9 10">
    <name type="scientific">Pseudomarimonas arenosa</name>
    <dbReference type="NCBI Taxonomy" id="2774145"/>
    <lineage>
        <taxon>Bacteria</taxon>
        <taxon>Pseudomonadati</taxon>
        <taxon>Pseudomonadota</taxon>
        <taxon>Gammaproteobacteria</taxon>
        <taxon>Lysobacterales</taxon>
        <taxon>Lysobacteraceae</taxon>
        <taxon>Pseudomarimonas</taxon>
    </lineage>
</organism>
<dbReference type="PROSITE" id="PS00107">
    <property type="entry name" value="PROTEIN_KINASE_ATP"/>
    <property type="match status" value="1"/>
</dbReference>
<proteinExistence type="predicted"/>
<keyword evidence="7" id="KW-0472">Membrane</keyword>
<dbReference type="Proteomes" id="UP000613768">
    <property type="component" value="Unassembled WGS sequence"/>
</dbReference>
<sequence length="760" mass="84792">MAPRSPVWSTPVTATDSRLPQQRLAVVVVTDLADSTRLLDKLGDQAAAELFGQHDRLTRDLIDAEQGVEIDKSDGFLVLFEHAERALAFAIRYHTALRSLSVQSGEQLRARIGIEGGTLLLHANPADDIARGAKQLEVEGRVKVVAARLMHLARPGQTLLGVTAFQEAQLRNPLPMLDLAWCAHGRYRFKGIDELIAVFEVGIVDESPLRPPPDSEKALREIDADEASTLGWRPAHQVGLPGRPQWRLQHLLGSGGFGEVWLAEHADQRTLRVFKFCHDAERLRSLQREVTVLRLLRDVLGERDDIVRILDWQFDHAPFYLECEYIEGGDLLQFADKAGGMLEIPFEIRLEIAIQVAEALHAAHSAGVLHKDIKPGNVLVRQTQDGRPLQAVLTDFGIGQVTERQRLLERGITCAGLTEADGQTPTGGSQLYVAPELQAGQPASVQSDLYSLGVLLYQLAAGTTKPLALGWQRDIDDPLLQSDIAHLLDGDPARRPASAAEVASALRSLPARHEQVRSRRLAECRRHNRQQLLRSALWGLALLLAVGLVLLYTHQRGRDLVDAGIRARMLSIAEGVTVFVDPEVHKSFYQPELIDIEHPTWKAYDKTFQRLLAQQKDLTYLYTTIRRDGRYYFILDGTPEDDIENASELMEEYLDPNQDMITAFETQQPIVSLHPYEDSWGRFISAYVPLFDEAGEVYAVLGIDMQASIYQSQLAPIDRTFHQGLAAALLGSLLFSSILYRNRRRPPDEDRRALTGPNAP</sequence>
<dbReference type="InterPro" id="IPR001054">
    <property type="entry name" value="A/G_cyclase"/>
</dbReference>
<evidence type="ECO:0000256" key="3">
    <source>
        <dbReference type="ARBA" id="ARBA00022741"/>
    </source>
</evidence>
<evidence type="ECO:0000256" key="1">
    <source>
        <dbReference type="ARBA" id="ARBA00004167"/>
    </source>
</evidence>
<dbReference type="AlphaFoldDB" id="A0AAW3ZN96"/>
<dbReference type="InterPro" id="IPR000719">
    <property type="entry name" value="Prot_kinase_dom"/>
</dbReference>
<reference evidence="9 10" key="1">
    <citation type="submission" date="2020-09" db="EMBL/GenBank/DDBJ databases">
        <title>Pseudoxanthomonas sp. CAU 1598 isolated from sand of Yaerae Beach.</title>
        <authorList>
            <person name="Kim W."/>
        </authorList>
    </citation>
    <scope>NUCLEOTIDE SEQUENCE [LARGE SCALE GENOMIC DNA]</scope>
    <source>
        <strain evidence="9 10">CAU 1598</strain>
    </source>
</reference>
<evidence type="ECO:0000256" key="4">
    <source>
        <dbReference type="ARBA" id="ARBA00022777"/>
    </source>
</evidence>
<evidence type="ECO:0000313" key="10">
    <source>
        <dbReference type="Proteomes" id="UP000613768"/>
    </source>
</evidence>